<feature type="active site" description="Proton acceptor" evidence="6">
    <location>
        <position position="172"/>
    </location>
</feature>
<dbReference type="EMBL" id="DYXM01000214">
    <property type="protein sequence ID" value="HJE91461.1"/>
    <property type="molecule type" value="Genomic_DNA"/>
</dbReference>
<dbReference type="InterPro" id="IPR012409">
    <property type="entry name" value="Sirohaem_synth"/>
</dbReference>
<dbReference type="FunFam" id="3.40.1010.10:FF:000003">
    <property type="entry name" value="Putative Uroporphyrinogen-III C-methyltransferase"/>
    <property type="match status" value="1"/>
</dbReference>
<dbReference type="GO" id="GO:0004851">
    <property type="term" value="F:uroporphyrin-III C-methyltransferase activity"/>
    <property type="evidence" value="ECO:0007669"/>
    <property type="project" value="UniProtKB-EC"/>
</dbReference>
<organism evidence="8 9">
    <name type="scientific">Dietzia timorensis</name>
    <dbReference type="NCBI Taxonomy" id="499555"/>
    <lineage>
        <taxon>Bacteria</taxon>
        <taxon>Bacillati</taxon>
        <taxon>Actinomycetota</taxon>
        <taxon>Actinomycetes</taxon>
        <taxon>Mycobacteriales</taxon>
        <taxon>Dietziaceae</taxon>
        <taxon>Dietzia</taxon>
    </lineage>
</organism>
<dbReference type="CDD" id="cd11642">
    <property type="entry name" value="SUMT"/>
    <property type="match status" value="1"/>
</dbReference>
<dbReference type="GO" id="GO:0019354">
    <property type="term" value="P:siroheme biosynthetic process"/>
    <property type="evidence" value="ECO:0007669"/>
    <property type="project" value="InterPro"/>
</dbReference>
<evidence type="ECO:0000313" key="9">
    <source>
        <dbReference type="Proteomes" id="UP000776650"/>
    </source>
</evidence>
<dbReference type="InterPro" id="IPR035996">
    <property type="entry name" value="4pyrrol_Methylase_sf"/>
</dbReference>
<evidence type="ECO:0000256" key="3">
    <source>
        <dbReference type="ARBA" id="ARBA00022679"/>
    </source>
</evidence>
<dbReference type="GO" id="GO:0043115">
    <property type="term" value="F:precorrin-2 dehydrogenase activity"/>
    <property type="evidence" value="ECO:0007669"/>
    <property type="project" value="InterPro"/>
</dbReference>
<dbReference type="InterPro" id="IPR014777">
    <property type="entry name" value="4pyrrole_Mease_sub1"/>
</dbReference>
<sequence>MNNSAVRASFVAPIDVDGIGVIVLGGGSGAHRVVSSLVDGGANVTIVAGDVRATLEELPGSPDVHRGPWSPELLNGIGLIVVTGDEPGVEEAGEGVFPAAIEAAVRAARIPVAWADADVHMGERAGMAGGRKADAEALRGTVALVGGGPGDDGMLTVRGRELLMCADVIVADRLAPQKVLSEVPASTEIIDAAKIPYGRQMAQEAINAALIEHAKAGKFVVRFKGGDNFLFGRGYEEALALAEHDIPTFVVPGVTSAFAAPALGGVSVTHRGVTHEVTVISGHLPPGHEKSLVNWSAVAAMRGTVVLLMAVKNGPAISDALLEGGRPGETPVSIIESASLTTERRVDATLASMRQVMSEEKIAAPAIIVIGDVAGLPQVLAPTRF</sequence>
<dbReference type="SUPFAM" id="SSF53790">
    <property type="entry name" value="Tetrapyrrole methylase"/>
    <property type="match status" value="1"/>
</dbReference>
<dbReference type="GO" id="GO:0009236">
    <property type="term" value="P:cobalamin biosynthetic process"/>
    <property type="evidence" value="ECO:0007669"/>
    <property type="project" value="InterPro"/>
</dbReference>
<dbReference type="Pfam" id="PF13241">
    <property type="entry name" value="NAD_binding_7"/>
    <property type="match status" value="1"/>
</dbReference>
<dbReference type="InterPro" id="IPR006366">
    <property type="entry name" value="CobA/CysG_C"/>
</dbReference>
<evidence type="ECO:0000256" key="1">
    <source>
        <dbReference type="ARBA" id="ARBA00012162"/>
    </source>
</evidence>
<keyword evidence="4" id="KW-0949">S-adenosyl-L-methionine</keyword>
<dbReference type="InterPro" id="IPR036291">
    <property type="entry name" value="NAD(P)-bd_dom_sf"/>
</dbReference>
<keyword evidence="3 8" id="KW-0808">Transferase</keyword>
<proteinExistence type="predicted"/>
<dbReference type="EC" id="2.1.1.107" evidence="1"/>
<evidence type="ECO:0000256" key="2">
    <source>
        <dbReference type="ARBA" id="ARBA00022603"/>
    </source>
</evidence>
<gene>
    <name evidence="8" type="primary">cobA</name>
    <name evidence="8" type="ORF">K8V11_10680</name>
</gene>
<evidence type="ECO:0000256" key="6">
    <source>
        <dbReference type="PIRSR" id="PIRSR036426-1"/>
    </source>
</evidence>
<dbReference type="InterPro" id="IPR050161">
    <property type="entry name" value="Siro_Cobalamin_biosynth"/>
</dbReference>
<dbReference type="Pfam" id="PF00590">
    <property type="entry name" value="TP_methylase"/>
    <property type="match status" value="1"/>
</dbReference>
<dbReference type="GO" id="GO:0051287">
    <property type="term" value="F:NAD binding"/>
    <property type="evidence" value="ECO:0007669"/>
    <property type="project" value="InterPro"/>
</dbReference>
<dbReference type="Gene3D" id="3.40.50.720">
    <property type="entry name" value="NAD(P)-binding Rossmann-like Domain"/>
    <property type="match status" value="1"/>
</dbReference>
<name>A0A921JZZ4_9ACTN</name>
<dbReference type="Gene3D" id="3.30.950.10">
    <property type="entry name" value="Methyltransferase, Cobalt-precorrin-4 Transmethylase, Domain 2"/>
    <property type="match status" value="1"/>
</dbReference>
<dbReference type="InterPro" id="IPR014776">
    <property type="entry name" value="4pyrrole_Mease_sub2"/>
</dbReference>
<protein>
    <recommendedName>
        <fullName evidence="1">uroporphyrinogen-III C-methyltransferase</fullName>
        <ecNumber evidence="1">2.1.1.107</ecNumber>
    </recommendedName>
</protein>
<dbReference type="PANTHER" id="PTHR45790">
    <property type="entry name" value="SIROHEME SYNTHASE-RELATED"/>
    <property type="match status" value="1"/>
</dbReference>
<evidence type="ECO:0000313" key="8">
    <source>
        <dbReference type="EMBL" id="HJE91461.1"/>
    </source>
</evidence>
<reference evidence="8" key="2">
    <citation type="submission" date="2021-09" db="EMBL/GenBank/DDBJ databases">
        <authorList>
            <person name="Gilroy R."/>
        </authorList>
    </citation>
    <scope>NUCLEOTIDE SEQUENCE</scope>
    <source>
        <strain evidence="8">ChiGjej1B1-18357</strain>
    </source>
</reference>
<keyword evidence="5" id="KW-0627">Porphyrin biosynthesis</keyword>
<evidence type="ECO:0000256" key="4">
    <source>
        <dbReference type="ARBA" id="ARBA00022691"/>
    </source>
</evidence>
<dbReference type="Proteomes" id="UP000776650">
    <property type="component" value="Unassembled WGS sequence"/>
</dbReference>
<dbReference type="NCBIfam" id="NF004790">
    <property type="entry name" value="PRK06136.1"/>
    <property type="match status" value="1"/>
</dbReference>
<feature type="active site" description="Proton donor" evidence="6">
    <location>
        <position position="194"/>
    </location>
</feature>
<comment type="caution">
    <text evidence="8">The sequence shown here is derived from an EMBL/GenBank/DDBJ whole genome shotgun (WGS) entry which is preliminary data.</text>
</comment>
<dbReference type="AlphaFoldDB" id="A0A921JZZ4"/>
<reference evidence="8" key="1">
    <citation type="journal article" date="2021" name="PeerJ">
        <title>Extensive microbial diversity within the chicken gut microbiome revealed by metagenomics and culture.</title>
        <authorList>
            <person name="Gilroy R."/>
            <person name="Ravi A."/>
            <person name="Getino M."/>
            <person name="Pursley I."/>
            <person name="Horton D.L."/>
            <person name="Alikhan N.F."/>
            <person name="Baker D."/>
            <person name="Gharbi K."/>
            <person name="Hall N."/>
            <person name="Watson M."/>
            <person name="Adriaenssens E.M."/>
            <person name="Foster-Nyarko E."/>
            <person name="Jarju S."/>
            <person name="Secka A."/>
            <person name="Antonio M."/>
            <person name="Oren A."/>
            <person name="Chaudhuri R.R."/>
            <person name="La Ragione R."/>
            <person name="Hildebrand F."/>
            <person name="Pallen M.J."/>
        </authorList>
    </citation>
    <scope>NUCLEOTIDE SEQUENCE</scope>
    <source>
        <strain evidence="8">ChiGjej1B1-18357</strain>
    </source>
</reference>
<dbReference type="GO" id="GO:0051266">
    <property type="term" value="F:sirohydrochlorin ferrochelatase activity"/>
    <property type="evidence" value="ECO:0007669"/>
    <property type="project" value="InterPro"/>
</dbReference>
<dbReference type="SUPFAM" id="SSF51735">
    <property type="entry name" value="NAD(P)-binding Rossmann-fold domains"/>
    <property type="match status" value="1"/>
</dbReference>
<dbReference type="NCBIfam" id="TIGR01469">
    <property type="entry name" value="cobA_cysG_Cterm"/>
    <property type="match status" value="1"/>
</dbReference>
<dbReference type="PANTHER" id="PTHR45790:SF3">
    <property type="entry name" value="S-ADENOSYL-L-METHIONINE-DEPENDENT UROPORPHYRINOGEN III METHYLTRANSFERASE, CHLOROPLASTIC"/>
    <property type="match status" value="1"/>
</dbReference>
<dbReference type="PIRSF" id="PIRSF036426">
    <property type="entry name" value="Sirohaem_synth"/>
    <property type="match status" value="1"/>
</dbReference>
<feature type="domain" description="Tetrapyrrole methylase" evidence="7">
    <location>
        <begin position="141"/>
        <end position="352"/>
    </location>
</feature>
<keyword evidence="2 8" id="KW-0489">Methyltransferase</keyword>
<evidence type="ECO:0000256" key="5">
    <source>
        <dbReference type="ARBA" id="ARBA00023244"/>
    </source>
</evidence>
<dbReference type="GO" id="GO:0032259">
    <property type="term" value="P:methylation"/>
    <property type="evidence" value="ECO:0007669"/>
    <property type="project" value="UniProtKB-KW"/>
</dbReference>
<accession>A0A921JZZ4</accession>
<dbReference type="Gene3D" id="3.40.1010.10">
    <property type="entry name" value="Cobalt-precorrin-4 Transmethylase, Domain 1"/>
    <property type="match status" value="1"/>
</dbReference>
<dbReference type="InterPro" id="IPR000878">
    <property type="entry name" value="4pyrrol_Mease"/>
</dbReference>
<evidence type="ECO:0000259" key="7">
    <source>
        <dbReference type="Pfam" id="PF00590"/>
    </source>
</evidence>
<dbReference type="RefSeq" id="WP_303913837.1">
    <property type="nucleotide sequence ID" value="NZ_DYXM01000214.1"/>
</dbReference>